<organism evidence="1 2">
    <name type="scientific">Rahnella sikkimica</name>
    <dbReference type="NCBI Taxonomy" id="1805933"/>
    <lineage>
        <taxon>Bacteria</taxon>
        <taxon>Pseudomonadati</taxon>
        <taxon>Pseudomonadota</taxon>
        <taxon>Gammaproteobacteria</taxon>
        <taxon>Enterobacterales</taxon>
        <taxon>Yersiniaceae</taxon>
        <taxon>Rahnella</taxon>
    </lineage>
</organism>
<accession>A0A2L1UMW0</accession>
<reference evidence="2" key="1">
    <citation type="submission" date="2017-01" db="EMBL/GenBank/DDBJ databases">
        <title>Genome sequence of Rouxiella sp. ERMR1:05.</title>
        <authorList>
            <person name="Kumar R."/>
            <person name="Singh D."/>
            <person name="Kumar S."/>
        </authorList>
    </citation>
    <scope>NUCLEOTIDE SEQUENCE [LARGE SCALE GENOMIC DNA]</scope>
    <source>
        <strain evidence="2">ERMR1:05</strain>
    </source>
</reference>
<dbReference type="RefSeq" id="WP_104921795.1">
    <property type="nucleotide sequence ID" value="NZ_CP019062.1"/>
</dbReference>
<protein>
    <recommendedName>
        <fullName evidence="3">DUF551 domain-containing protein</fullName>
    </recommendedName>
</protein>
<dbReference type="Proteomes" id="UP000239197">
    <property type="component" value="Chromosome"/>
</dbReference>
<keyword evidence="2" id="KW-1185">Reference proteome</keyword>
<evidence type="ECO:0000313" key="2">
    <source>
        <dbReference type="Proteomes" id="UP000239197"/>
    </source>
</evidence>
<dbReference type="EMBL" id="CP019062">
    <property type="protein sequence ID" value="AVF34264.1"/>
    <property type="molecule type" value="Genomic_DNA"/>
</dbReference>
<evidence type="ECO:0008006" key="3">
    <source>
        <dbReference type="Google" id="ProtNLM"/>
    </source>
</evidence>
<dbReference type="KEGG" id="rox:BV494_04645"/>
<sequence>MNNDLEQFSEERLEDMQKYVTAGMTLGHADALLIRQAIGIALAAKRAKPVGYSIRDENYNWHIDFCGKAHELQQGDSLYTTPPANSPAIPDGWIKYQAQRPAANEYISFVSRHGEYASGLVGEDEWVEMHDGTSFELAEIYIWLLLPPLPAAPKPESDE</sequence>
<name>A0A2L1UMW0_9GAMM</name>
<dbReference type="OrthoDB" id="6481108at2"/>
<evidence type="ECO:0000313" key="1">
    <source>
        <dbReference type="EMBL" id="AVF34264.1"/>
    </source>
</evidence>
<proteinExistence type="predicted"/>
<gene>
    <name evidence="1" type="ORF">BV494_04645</name>
</gene>
<dbReference type="AlphaFoldDB" id="A0A2L1UMW0"/>